<keyword evidence="1" id="KW-0175">Coiled coil</keyword>
<keyword evidence="2" id="KW-0812">Transmembrane</keyword>
<evidence type="ECO:0000313" key="4">
    <source>
        <dbReference type="EMBL" id="CAL4763547.1"/>
    </source>
</evidence>
<dbReference type="EMBL" id="CAMXCT010000255">
    <property type="protein sequence ID" value="CAI3976235.1"/>
    <property type="molecule type" value="Genomic_DNA"/>
</dbReference>
<keyword evidence="5" id="KW-1185">Reference proteome</keyword>
<sequence length="1267" mass="140823">MRQRGAIVYQDLLRPPVGAFNFWIFASFVAGIAALITVLELSVSMDSDDHRVTDPPLQPNESSDDEFYGGPPTPWSGVVLHLFINLTLKQMVAQLFHLDVDTPGLVRILCNSTPIDLRTSIAGLDWPRRVYVQVSSFTEYQRSLNLFHQLQHAPDVPPQEHHARGTLPVHVYLHFISVFRALQQYDNLISSQSVAIERLENRLARLETAVATGEPILLTPRQQPEPSAKWDRNLKACYPLMESSSELHKHTQSDEICGTVRPQAWTLGVLSKSSLGGAQIEDHNRFEMQPSGQAGASSAKLDKIRERRSLPIGQNVGTLAVMLATLLVEGGDWLRMISKSEACLHKIFRLIGPDVVDEDIDLFGLDGYSPPGCSSVAHEEPRLEEDELTEADKTTLDSIVHQAMLSASLADGLSLPWETGIMATIFGDAPIEQEPSLPMIAHSLDHSELGHASQRGRLEGQAKRQRTETSANRLYERAISFKTTLTDPEMDQAKWSRALEKLYTVMVSGPSSFTFTAVDVAKNLRQIRLLCGARSPNTIAKRANSLLQFCLWHKGYYYRKHPIPFAQGEVADYVWEKHQDGMTYTGLTSFVEAVHFGTHVLGLPVADPEIPIVSAFVKSILDKMALSRPKRKQARPLTVSEVTFLESVVKDSSVDSFDRYAAGAFLFALFGRCRWSDLRHVSHFFLDVNTIDGKTIGYMEFATFSHKTAAQVARHGMPLLLATKWLAELLKQGGFNLEDVTSHSLKCTVLSWLAKAGTEPHHRLVLGHRSTQKGSLETYSRDMLAAPLRALEDVLRRIRMGALHPDMTREASSLIHPTAALRDRATKAGLSAEEVQAILDNNVTSIAQMAFAITPPRQLPPDTLDKVQTNMSEHSPQAVAQHRSEMLRKMISRSSQLAEQEQALKRSMSLRRQRVLGNKRLLLFGELLAEAGSKDASLVEDMCNGFDLTGKLPASNHFSQKFRPAALPTEALRGIADRAKDALLANVRSSGDQLVDEGVLKATLKEKELGFLHGTIDASAIPRGATLTRRFGVLQKDKVRPIDDYKDLNVHVSRGFRTLSKELAESLELMVELLTENAPRQVDINFLDWVHIYVDAAFEPTGYSGVGGLILNSSGQCLGCFSEEVPPLLVEKLKKEDQKTVIFELEGLAIAAALSTFSEFAKGRRVVIFTDNQSAQSCLIKCKSNNHHMNLIVRSICSSEEKLGLVTWVERVPSQSNPADELSRVKMYEYAGVKTKQVDLLQYWTAGTEEMNVSWSQVKGGETRDNM</sequence>
<comment type="caution">
    <text evidence="3">The sequence shown here is derived from an EMBL/GenBank/DDBJ whole genome shotgun (WGS) entry which is preliminary data.</text>
</comment>
<dbReference type="EMBL" id="CAMXCT030000255">
    <property type="protein sequence ID" value="CAL4763547.1"/>
    <property type="molecule type" value="Genomic_DNA"/>
</dbReference>
<dbReference type="SUPFAM" id="SSF56349">
    <property type="entry name" value="DNA breaking-rejoining enzymes"/>
    <property type="match status" value="1"/>
</dbReference>
<dbReference type="InterPro" id="IPR036397">
    <property type="entry name" value="RNaseH_sf"/>
</dbReference>
<accession>A0A9P1FIX1</accession>
<dbReference type="EMBL" id="CAMXCT020000255">
    <property type="protein sequence ID" value="CAL1129610.1"/>
    <property type="molecule type" value="Genomic_DNA"/>
</dbReference>
<dbReference type="OrthoDB" id="445524at2759"/>
<keyword evidence="2" id="KW-1133">Transmembrane helix</keyword>
<dbReference type="AlphaFoldDB" id="A0A9P1FIX1"/>
<protein>
    <submittedName>
        <fullName evidence="4">Tyr recombinase domain-containing protein</fullName>
    </submittedName>
</protein>
<evidence type="ECO:0000256" key="2">
    <source>
        <dbReference type="SAM" id="Phobius"/>
    </source>
</evidence>
<gene>
    <name evidence="3" type="ORF">C1SCF055_LOCUS4472</name>
</gene>
<reference evidence="3" key="1">
    <citation type="submission" date="2022-10" db="EMBL/GenBank/DDBJ databases">
        <authorList>
            <person name="Chen Y."/>
            <person name="Dougan E. K."/>
            <person name="Chan C."/>
            <person name="Rhodes N."/>
            <person name="Thang M."/>
        </authorList>
    </citation>
    <scope>NUCLEOTIDE SEQUENCE</scope>
</reference>
<evidence type="ECO:0000256" key="1">
    <source>
        <dbReference type="SAM" id="Coils"/>
    </source>
</evidence>
<evidence type="ECO:0000313" key="3">
    <source>
        <dbReference type="EMBL" id="CAI3976235.1"/>
    </source>
</evidence>
<keyword evidence="2" id="KW-0472">Membrane</keyword>
<dbReference type="InterPro" id="IPR011010">
    <property type="entry name" value="DNA_brk_join_enz"/>
</dbReference>
<feature type="transmembrane region" description="Helical" evidence="2">
    <location>
        <begin position="20"/>
        <end position="41"/>
    </location>
</feature>
<feature type="coiled-coil region" evidence="1">
    <location>
        <begin position="182"/>
        <end position="209"/>
    </location>
</feature>
<dbReference type="Gene3D" id="3.30.420.10">
    <property type="entry name" value="Ribonuclease H-like superfamily/Ribonuclease H"/>
    <property type="match status" value="1"/>
</dbReference>
<name>A0A9P1FIX1_9DINO</name>
<dbReference type="GO" id="GO:0003677">
    <property type="term" value="F:DNA binding"/>
    <property type="evidence" value="ECO:0007669"/>
    <property type="project" value="InterPro"/>
</dbReference>
<dbReference type="Proteomes" id="UP001152797">
    <property type="component" value="Unassembled WGS sequence"/>
</dbReference>
<organism evidence="3">
    <name type="scientific">Cladocopium goreaui</name>
    <dbReference type="NCBI Taxonomy" id="2562237"/>
    <lineage>
        <taxon>Eukaryota</taxon>
        <taxon>Sar</taxon>
        <taxon>Alveolata</taxon>
        <taxon>Dinophyceae</taxon>
        <taxon>Suessiales</taxon>
        <taxon>Symbiodiniaceae</taxon>
        <taxon>Cladocopium</taxon>
    </lineage>
</organism>
<reference evidence="4 5" key="2">
    <citation type="submission" date="2024-05" db="EMBL/GenBank/DDBJ databases">
        <authorList>
            <person name="Chen Y."/>
            <person name="Shah S."/>
            <person name="Dougan E. K."/>
            <person name="Thang M."/>
            <person name="Chan C."/>
        </authorList>
    </citation>
    <scope>NUCLEOTIDE SEQUENCE [LARGE SCALE GENOMIC DNA]</scope>
</reference>
<evidence type="ECO:0000313" key="5">
    <source>
        <dbReference type="Proteomes" id="UP001152797"/>
    </source>
</evidence>
<proteinExistence type="predicted"/>